<feature type="transmembrane region" description="Helical" evidence="6">
    <location>
        <begin position="338"/>
        <end position="356"/>
    </location>
</feature>
<keyword evidence="5 6" id="KW-0472">Membrane</keyword>
<gene>
    <name evidence="9" type="ORF">GXP67_14685</name>
</gene>
<feature type="domain" description="ABC3 transporter permease C-terminal" evidence="7">
    <location>
        <begin position="288"/>
        <end position="404"/>
    </location>
</feature>
<comment type="subcellular location">
    <subcellularLocation>
        <location evidence="1">Cell membrane</location>
        <topology evidence="1">Multi-pass membrane protein</topology>
    </subcellularLocation>
</comment>
<dbReference type="Pfam" id="PF02687">
    <property type="entry name" value="FtsX"/>
    <property type="match status" value="1"/>
</dbReference>
<dbReference type="KEGG" id="rhoz:GXP67_14685"/>
<protein>
    <submittedName>
        <fullName evidence="9">FtsX-like permease family protein</fullName>
    </submittedName>
</protein>
<feature type="transmembrane region" description="Helical" evidence="6">
    <location>
        <begin position="21"/>
        <end position="41"/>
    </location>
</feature>
<keyword evidence="4 6" id="KW-1133">Transmembrane helix</keyword>
<dbReference type="PANTHER" id="PTHR30572">
    <property type="entry name" value="MEMBRANE COMPONENT OF TRANSPORTER-RELATED"/>
    <property type="match status" value="1"/>
</dbReference>
<evidence type="ECO:0000259" key="7">
    <source>
        <dbReference type="Pfam" id="PF02687"/>
    </source>
</evidence>
<evidence type="ECO:0000256" key="5">
    <source>
        <dbReference type="ARBA" id="ARBA00023136"/>
    </source>
</evidence>
<evidence type="ECO:0000259" key="8">
    <source>
        <dbReference type="Pfam" id="PF12704"/>
    </source>
</evidence>
<keyword evidence="2" id="KW-1003">Cell membrane</keyword>
<dbReference type="Proteomes" id="UP000480178">
    <property type="component" value="Chromosome"/>
</dbReference>
<dbReference type="GO" id="GO:0005886">
    <property type="term" value="C:plasma membrane"/>
    <property type="evidence" value="ECO:0007669"/>
    <property type="project" value="UniProtKB-SubCell"/>
</dbReference>
<dbReference type="GO" id="GO:0022857">
    <property type="term" value="F:transmembrane transporter activity"/>
    <property type="evidence" value="ECO:0007669"/>
    <property type="project" value="TreeGrafter"/>
</dbReference>
<dbReference type="InterPro" id="IPR050250">
    <property type="entry name" value="Macrolide_Exporter_MacB"/>
</dbReference>
<feature type="transmembrane region" description="Helical" evidence="6">
    <location>
        <begin position="376"/>
        <end position="397"/>
    </location>
</feature>
<dbReference type="EMBL" id="CP048222">
    <property type="protein sequence ID" value="QHT67793.1"/>
    <property type="molecule type" value="Genomic_DNA"/>
</dbReference>
<keyword evidence="3 6" id="KW-0812">Transmembrane</keyword>
<dbReference type="AlphaFoldDB" id="A0A6C0GJD6"/>
<evidence type="ECO:0000313" key="9">
    <source>
        <dbReference type="EMBL" id="QHT67793.1"/>
    </source>
</evidence>
<evidence type="ECO:0000256" key="2">
    <source>
        <dbReference type="ARBA" id="ARBA00022475"/>
    </source>
</evidence>
<evidence type="ECO:0000256" key="1">
    <source>
        <dbReference type="ARBA" id="ARBA00004651"/>
    </source>
</evidence>
<evidence type="ECO:0000256" key="4">
    <source>
        <dbReference type="ARBA" id="ARBA00022989"/>
    </source>
</evidence>
<sequence>MLRNYLLIATKVLMRRKFFTFISLFGISFTLVVLMVATAMLDNIFGSHAPEIKTDRTLGVYFMRMHNDEGFNMNGPPGYKFLNTYVRTLPGAEKISIHSVMQGVDIYKNGEALPLYLKYTDGEFWNIMEFEFIEGRPLTSDDEKNANAVAVINQATSRQLFGEGSALGKSIDVGGRNYQVVGVVNNVSILRFTCFSDVWVPISTQPSSIYKDKFMDNFMASILAKSPDDLPLIKSDFAAMLTKVELPDKNLNKLQVNADTFFETISRQLLSGSDQDNRSGMMITIIICIMILFMILPTINLVNINISRIIERSSEIGVRKAFGASSNILVGQFIVENLLLTLVGGIVGFMLSYFVLQYINQQALIRYADLQLNVRIFGYGLLTIVFFGLLSGVYPAWKMSKLNPVDALKGGSK</sequence>
<dbReference type="InterPro" id="IPR003838">
    <property type="entry name" value="ABC3_permease_C"/>
</dbReference>
<dbReference type="RefSeq" id="WP_162443815.1">
    <property type="nucleotide sequence ID" value="NZ_CP048222.1"/>
</dbReference>
<feature type="domain" description="MacB-like periplasmic core" evidence="8">
    <location>
        <begin position="20"/>
        <end position="235"/>
    </location>
</feature>
<dbReference type="PANTHER" id="PTHR30572:SF18">
    <property type="entry name" value="ABC-TYPE MACROLIDE FAMILY EXPORT SYSTEM PERMEASE COMPONENT 2"/>
    <property type="match status" value="1"/>
</dbReference>
<proteinExistence type="predicted"/>
<evidence type="ECO:0000256" key="6">
    <source>
        <dbReference type="SAM" id="Phobius"/>
    </source>
</evidence>
<evidence type="ECO:0000313" key="10">
    <source>
        <dbReference type="Proteomes" id="UP000480178"/>
    </source>
</evidence>
<keyword evidence="10" id="KW-1185">Reference proteome</keyword>
<name>A0A6C0GJD6_9BACT</name>
<evidence type="ECO:0000256" key="3">
    <source>
        <dbReference type="ARBA" id="ARBA00022692"/>
    </source>
</evidence>
<feature type="transmembrane region" description="Helical" evidence="6">
    <location>
        <begin position="281"/>
        <end position="302"/>
    </location>
</feature>
<dbReference type="Pfam" id="PF12704">
    <property type="entry name" value="MacB_PCD"/>
    <property type="match status" value="1"/>
</dbReference>
<accession>A0A6C0GJD6</accession>
<dbReference type="InterPro" id="IPR025857">
    <property type="entry name" value="MacB_PCD"/>
</dbReference>
<reference evidence="9 10" key="1">
    <citation type="submission" date="2020-01" db="EMBL/GenBank/DDBJ databases">
        <authorList>
            <person name="Kim M.K."/>
        </authorList>
    </citation>
    <scope>NUCLEOTIDE SEQUENCE [LARGE SCALE GENOMIC DNA]</scope>
    <source>
        <strain evidence="9 10">172606-1</strain>
    </source>
</reference>
<organism evidence="9 10">
    <name type="scientific">Rhodocytophaga rosea</name>
    <dbReference type="NCBI Taxonomy" id="2704465"/>
    <lineage>
        <taxon>Bacteria</taxon>
        <taxon>Pseudomonadati</taxon>
        <taxon>Bacteroidota</taxon>
        <taxon>Cytophagia</taxon>
        <taxon>Cytophagales</taxon>
        <taxon>Rhodocytophagaceae</taxon>
        <taxon>Rhodocytophaga</taxon>
    </lineage>
</organism>